<evidence type="ECO:0000313" key="5">
    <source>
        <dbReference type="Proteomes" id="UP000555564"/>
    </source>
</evidence>
<dbReference type="EMBL" id="JACHIU010000001">
    <property type="protein sequence ID" value="MBB6474919.1"/>
    <property type="molecule type" value="Genomic_DNA"/>
</dbReference>
<feature type="repeat" description="WD" evidence="1">
    <location>
        <begin position="866"/>
        <end position="907"/>
    </location>
</feature>
<feature type="repeat" description="WD" evidence="1">
    <location>
        <begin position="1145"/>
        <end position="1179"/>
    </location>
</feature>
<dbReference type="InterPro" id="IPR011047">
    <property type="entry name" value="Quinoprotein_ADH-like_sf"/>
</dbReference>
<dbReference type="PROSITE" id="PS50082">
    <property type="entry name" value="WD_REPEATS_2"/>
    <property type="match status" value="7"/>
</dbReference>
<evidence type="ECO:0000259" key="3">
    <source>
        <dbReference type="Pfam" id="PF20703"/>
    </source>
</evidence>
<evidence type="ECO:0000256" key="2">
    <source>
        <dbReference type="SAM" id="MobiDB-lite"/>
    </source>
</evidence>
<proteinExistence type="predicted"/>
<gene>
    <name evidence="4" type="ORF">BJ992_004350</name>
</gene>
<dbReference type="PANTHER" id="PTHR19879:SF9">
    <property type="entry name" value="TRANSCRIPTION INITIATION FACTOR TFIID SUBUNIT 5"/>
    <property type="match status" value="1"/>
</dbReference>
<dbReference type="InterPro" id="IPR015943">
    <property type="entry name" value="WD40/YVTN_repeat-like_dom_sf"/>
</dbReference>
<dbReference type="SUPFAM" id="SSF50969">
    <property type="entry name" value="YVTN repeat-like/Quinoprotein amine dehydrogenase"/>
    <property type="match status" value="1"/>
</dbReference>
<dbReference type="SUPFAM" id="SSF52540">
    <property type="entry name" value="P-loop containing nucleoside triphosphate hydrolases"/>
    <property type="match status" value="1"/>
</dbReference>
<dbReference type="InterPro" id="IPR027417">
    <property type="entry name" value="P-loop_NTPase"/>
</dbReference>
<feature type="repeat" description="WD" evidence="1">
    <location>
        <begin position="1454"/>
        <end position="1486"/>
    </location>
</feature>
<feature type="repeat" description="WD" evidence="1">
    <location>
        <begin position="1423"/>
        <end position="1452"/>
    </location>
</feature>
<dbReference type="CDD" id="cd00200">
    <property type="entry name" value="WD40"/>
    <property type="match status" value="1"/>
</dbReference>
<reference evidence="4 5" key="1">
    <citation type="submission" date="2020-08" db="EMBL/GenBank/DDBJ databases">
        <title>Sequencing the genomes of 1000 actinobacteria strains.</title>
        <authorList>
            <person name="Klenk H.-P."/>
        </authorList>
    </citation>
    <scope>NUCLEOTIDE SEQUENCE [LARGE SCALE GENOMIC DNA]</scope>
    <source>
        <strain evidence="4 5">DSM 44936</strain>
    </source>
</reference>
<feature type="repeat" description="WD" evidence="1">
    <location>
        <begin position="1095"/>
        <end position="1126"/>
    </location>
</feature>
<keyword evidence="1" id="KW-0853">WD repeat</keyword>
<accession>A0A7X0M9C5</accession>
<sequence length="1523" mass="162662">MPVEPGESGGERPARSGGDEGEAAPVPAEDGVSLAKTHARRGVKAWAVRLGRRPGQAVARATPRVAFAGLCAGALAPLAVAGLEPGLLAAGAGVVGSVGANLLTEVIGQSLNAARDKADRPPSTEQVEAELSARLEAMLQAGDAHAEHLAEILSRVLRELDVVQTVVIDAFQRGEHRLLAQLGEGFAELGGRVSAVEPLLAELIEAMERHERDEYRNRAERRHDRDRAEASLYELRSLRDDLTKVLRQITARHVALPGTPERPAWTDGCPYQGLAPFGRDKAAVFYGRGTATARLAALIAAGLRSGPGRVPEAPEAGKPSSPRPGLILMTGVSGAGKSSLLRAGLLPGLADGSVTVDPAARHWPDLWLTPGDEPLRALATHLAIACRADADRVLDDLRRDPAHATVLAGRILVADAMERETRGTPPPAGPRRLIVVVDQLEEMFTGVTGQESRRAEDRELFLAALDAVATTPLTPGGEPAGVVVAAVRGDYIDRCAAHPVLAEALERRGFVLGPMSDEELIRAITGPAAAAGVPVEDHLADMVVRDLAAPSRGGPRTGALPLLSLAMRRAWEHRENGMLTRRSYDRFGGVAHVVQRTAEEAYQSLDEPHRAAARPVLLLLTSVADEPAVRHRMARDDLVEACRPVPADQVLKVLEVFLEARLMVTWQPFTEVSGAAPGPVMVELAHDVLLTGWERLAEWLEDERSVRRDVDRLVRDAEQWQDAHRDPDFLYTGTRLTAARTTRGAWEARDLALPPPATGFLEAAEQAERDRVRAARRDRRQRRQMSTVLAATLALVLVVTTWAVVSNRAETLRHAEGLSREIAAAVERTDDPILRRRLAVAAWRISPTDEAAAALTALVAERRTVLVGHTEDVSAIAYSPDGRWLASTDWAGVVRLWDPRTGRRAGVPIQGRPGVKEWIAFGAGGRLALIGPDGRIQLWRPGGGREAVSVADGNLVTGPGGRLLAESFTRVTSTDPRHGDRLVLRLRDVLTGRPYGHAVTGDLYEHTSTVISPDGRLLATGHKKGVVHLWDLRNGEHAGTLRAGDTADDPAIAFSPDGRLLATSGYKSTTRLWDPRTRRLLRSLTVTPATDTYRLAFGPDGDVLATTHSDGTARLWDPATGRQKVVLTGHTGIRESVPAFSRPVVWAVAFSPDGRQVATGGLDHTVRLWDPGTGRPYGTAPDGVGRAFSLAFSPDGRLLAAGTDGLESNLVLLDPRTGHRTGPVWPTGDGKNVLRVAFRSDGRLLASGEYNGNVRLRDPLTGADVGPSDGLLLLGEKALAFVPGGSLLATTGFHGDTVVLVDPATLKVVRKLPEGRTVEALAFSPDARTLVTVDDRVRLWDPGTGRLLRELPTGETGQPKAVAFSPDGALLAVTGNVYPDDVPASGGVLLPASRTVLWDPATGRRAGALRHDDGAHMTAGPVFTADGTLLVTGHRDGTIRLWDPRTGDQVGAPMAGHSGQVLAVAPSPDGRLLVSSGDDAVLRFWDPALHRDPVRALCADAGALTAREWARYAPDEPLPATCS</sequence>
<dbReference type="Gene3D" id="2.130.10.10">
    <property type="entry name" value="YVTN repeat-like/Quinoprotein amine dehydrogenase"/>
    <property type="match status" value="5"/>
</dbReference>
<dbReference type="Proteomes" id="UP000555564">
    <property type="component" value="Unassembled WGS sequence"/>
</dbReference>
<protein>
    <submittedName>
        <fullName evidence="4">WD40 repeat protein</fullName>
    </submittedName>
</protein>
<dbReference type="SUPFAM" id="SSF50998">
    <property type="entry name" value="Quinoprotein alcohol dehydrogenase-like"/>
    <property type="match status" value="1"/>
</dbReference>
<dbReference type="InterPro" id="IPR011044">
    <property type="entry name" value="Quino_amine_DH_bsu"/>
</dbReference>
<dbReference type="InterPro" id="IPR049052">
    <property type="entry name" value="nSTAND1"/>
</dbReference>
<dbReference type="InterPro" id="IPR001680">
    <property type="entry name" value="WD40_rpt"/>
</dbReference>
<evidence type="ECO:0000256" key="1">
    <source>
        <dbReference type="PROSITE-ProRule" id="PRU00221"/>
    </source>
</evidence>
<feature type="repeat" description="WD" evidence="1">
    <location>
        <begin position="1051"/>
        <end position="1083"/>
    </location>
</feature>
<comment type="caution">
    <text evidence="4">The sequence shown here is derived from an EMBL/GenBank/DDBJ whole genome shotgun (WGS) entry which is preliminary data.</text>
</comment>
<name>A0A7X0M9C5_9ACTN</name>
<dbReference type="RefSeq" id="WP_184983837.1">
    <property type="nucleotide sequence ID" value="NZ_BAAALO010000038.1"/>
</dbReference>
<feature type="region of interest" description="Disordered" evidence="2">
    <location>
        <begin position="1"/>
        <end position="35"/>
    </location>
</feature>
<dbReference type="SMART" id="SM00320">
    <property type="entry name" value="WD40"/>
    <property type="match status" value="10"/>
</dbReference>
<dbReference type="PROSITE" id="PS50294">
    <property type="entry name" value="WD_REPEATS_REGION"/>
    <property type="match status" value="3"/>
</dbReference>
<evidence type="ECO:0000313" key="4">
    <source>
        <dbReference type="EMBL" id="MBB6474919.1"/>
    </source>
</evidence>
<dbReference type="PANTHER" id="PTHR19879">
    <property type="entry name" value="TRANSCRIPTION INITIATION FACTOR TFIID"/>
    <property type="match status" value="1"/>
</dbReference>
<feature type="domain" description="Novel STAND NTPase 1" evidence="3">
    <location>
        <begin position="270"/>
        <end position="728"/>
    </location>
</feature>
<dbReference type="InterPro" id="IPR011048">
    <property type="entry name" value="Haem_d1_sf"/>
</dbReference>
<dbReference type="Pfam" id="PF20703">
    <property type="entry name" value="nSTAND1"/>
    <property type="match status" value="1"/>
</dbReference>
<feature type="repeat" description="WD" evidence="1">
    <location>
        <begin position="999"/>
        <end position="1040"/>
    </location>
</feature>
<dbReference type="SUPFAM" id="SSF51004">
    <property type="entry name" value="C-terminal (heme d1) domain of cytochrome cd1-nitrite reductase"/>
    <property type="match status" value="1"/>
</dbReference>
<organism evidence="4 5">
    <name type="scientific">Sphaerisporangium rubeum</name>
    <dbReference type="NCBI Taxonomy" id="321317"/>
    <lineage>
        <taxon>Bacteria</taxon>
        <taxon>Bacillati</taxon>
        <taxon>Actinomycetota</taxon>
        <taxon>Actinomycetes</taxon>
        <taxon>Streptosporangiales</taxon>
        <taxon>Streptosporangiaceae</taxon>
        <taxon>Sphaerisporangium</taxon>
    </lineage>
</organism>
<keyword evidence="5" id="KW-1185">Reference proteome</keyword>
<dbReference type="Pfam" id="PF00400">
    <property type="entry name" value="WD40"/>
    <property type="match status" value="9"/>
</dbReference>
<feature type="compositionally biased region" description="Basic and acidic residues" evidence="2">
    <location>
        <begin position="9"/>
        <end position="18"/>
    </location>
</feature>